<keyword evidence="3 5" id="KW-0479">Metal-binding</keyword>
<dbReference type="PANTHER" id="PTHR24305">
    <property type="entry name" value="CYTOCHROME P450"/>
    <property type="match status" value="1"/>
</dbReference>
<organism evidence="6 7">
    <name type="scientific">Nocardioides bigeumensis</name>
    <dbReference type="NCBI Taxonomy" id="433657"/>
    <lineage>
        <taxon>Bacteria</taxon>
        <taxon>Bacillati</taxon>
        <taxon>Actinomycetota</taxon>
        <taxon>Actinomycetes</taxon>
        <taxon>Propionibacteriales</taxon>
        <taxon>Nocardioidaceae</taxon>
        <taxon>Nocardioides</taxon>
    </lineage>
</organism>
<evidence type="ECO:0000313" key="6">
    <source>
        <dbReference type="EMBL" id="GAA2128395.1"/>
    </source>
</evidence>
<dbReference type="InterPro" id="IPR036396">
    <property type="entry name" value="Cyt_P450_sf"/>
</dbReference>
<reference evidence="6 7" key="1">
    <citation type="journal article" date="2019" name="Int. J. Syst. Evol. Microbiol.">
        <title>The Global Catalogue of Microorganisms (GCM) 10K type strain sequencing project: providing services to taxonomists for standard genome sequencing and annotation.</title>
        <authorList>
            <consortium name="The Broad Institute Genomics Platform"/>
            <consortium name="The Broad Institute Genome Sequencing Center for Infectious Disease"/>
            <person name="Wu L."/>
            <person name="Ma J."/>
        </authorList>
    </citation>
    <scope>NUCLEOTIDE SEQUENCE [LARGE SCALE GENOMIC DNA]</scope>
    <source>
        <strain evidence="6 7">JCM 16021</strain>
    </source>
</reference>
<keyword evidence="5" id="KW-0560">Oxidoreductase</keyword>
<keyword evidence="7" id="KW-1185">Reference proteome</keyword>
<dbReference type="InterPro" id="IPR050121">
    <property type="entry name" value="Cytochrome_P450_monoxygenase"/>
</dbReference>
<dbReference type="CDD" id="cd00302">
    <property type="entry name" value="cytochrome_P450"/>
    <property type="match status" value="1"/>
</dbReference>
<dbReference type="Proteomes" id="UP001500575">
    <property type="component" value="Unassembled WGS sequence"/>
</dbReference>
<evidence type="ECO:0000256" key="1">
    <source>
        <dbReference type="ARBA" id="ARBA00001971"/>
    </source>
</evidence>
<proteinExistence type="inferred from homology"/>
<evidence type="ECO:0000256" key="3">
    <source>
        <dbReference type="ARBA" id="ARBA00022723"/>
    </source>
</evidence>
<dbReference type="InterPro" id="IPR017972">
    <property type="entry name" value="Cyt_P450_CS"/>
</dbReference>
<evidence type="ECO:0000256" key="4">
    <source>
        <dbReference type="ARBA" id="ARBA00023004"/>
    </source>
</evidence>
<gene>
    <name evidence="6" type="ORF">GCM10009843_28720</name>
</gene>
<dbReference type="Pfam" id="PF00067">
    <property type="entry name" value="p450"/>
    <property type="match status" value="1"/>
</dbReference>
<evidence type="ECO:0008006" key="8">
    <source>
        <dbReference type="Google" id="ProtNLM"/>
    </source>
</evidence>
<sequence length="416" mass="45162">MGNLAAYETDRLGFLLATREEHGDLVGFDGRTALVHGPALVSAVLRDRDGSFEIDENFLQQRLSIAAVDEVFRSRSLLNPGLRPAALLGVAPHVVQLAHEQLSGRAAAGVAFDPVPVFERVISAAVARHFFGDEGAGLPELTGRLLDALAQVIGNPWALPASFPTPTRRRIRRRHLELRGEVVSRLEARSRRPERYADLAARVVTARAAAHEARLPLDRVADLLIGSLLAAQRVPAAAAAWMSMLVADHPEWQTRARDDETVARAVVLEALRLYPPTWVIMRRATRNVRLGGFAFAPGHHFLISPYVVHRDPRVFEEPATFRPQRWMSQQSSPEGYVPFGAGRHRCPGSNLATVTLVALLRSIVRLGDVTRAGDVTPDARTTLLPSGLQLRVCAAVPGFLAADVAAASVRAAALTG</sequence>
<evidence type="ECO:0000313" key="7">
    <source>
        <dbReference type="Proteomes" id="UP001500575"/>
    </source>
</evidence>
<dbReference type="PRINTS" id="PR00465">
    <property type="entry name" value="EP450IV"/>
</dbReference>
<keyword evidence="5" id="KW-0349">Heme</keyword>
<dbReference type="InterPro" id="IPR002403">
    <property type="entry name" value="Cyt_P450_E_grp-IV"/>
</dbReference>
<dbReference type="EMBL" id="BAAAQQ010000013">
    <property type="protein sequence ID" value="GAA2128395.1"/>
    <property type="molecule type" value="Genomic_DNA"/>
</dbReference>
<dbReference type="PRINTS" id="PR00385">
    <property type="entry name" value="P450"/>
</dbReference>
<dbReference type="SUPFAM" id="SSF48264">
    <property type="entry name" value="Cytochrome P450"/>
    <property type="match status" value="1"/>
</dbReference>
<keyword evidence="5" id="KW-0503">Monooxygenase</keyword>
<dbReference type="PROSITE" id="PS00086">
    <property type="entry name" value="CYTOCHROME_P450"/>
    <property type="match status" value="1"/>
</dbReference>
<evidence type="ECO:0000256" key="2">
    <source>
        <dbReference type="ARBA" id="ARBA00010617"/>
    </source>
</evidence>
<comment type="caution">
    <text evidence="6">The sequence shown here is derived from an EMBL/GenBank/DDBJ whole genome shotgun (WGS) entry which is preliminary data.</text>
</comment>
<dbReference type="PANTHER" id="PTHR24305:SF166">
    <property type="entry name" value="CYTOCHROME P450 12A4, MITOCHONDRIAL-RELATED"/>
    <property type="match status" value="1"/>
</dbReference>
<dbReference type="Gene3D" id="1.10.630.10">
    <property type="entry name" value="Cytochrome P450"/>
    <property type="match status" value="1"/>
</dbReference>
<accession>A0ABN2YMB5</accession>
<name>A0ABN2YMB5_9ACTN</name>
<protein>
    <recommendedName>
        <fullName evidence="8">Cytochrome P450</fullName>
    </recommendedName>
</protein>
<evidence type="ECO:0000256" key="5">
    <source>
        <dbReference type="RuleBase" id="RU000461"/>
    </source>
</evidence>
<comment type="cofactor">
    <cofactor evidence="1">
        <name>heme</name>
        <dbReference type="ChEBI" id="CHEBI:30413"/>
    </cofactor>
</comment>
<dbReference type="InterPro" id="IPR001128">
    <property type="entry name" value="Cyt_P450"/>
</dbReference>
<keyword evidence="4 5" id="KW-0408">Iron</keyword>
<comment type="similarity">
    <text evidence="2 5">Belongs to the cytochrome P450 family.</text>
</comment>